<comment type="caution">
    <text evidence="7">The sequence shown here is derived from an EMBL/GenBank/DDBJ whole genome shotgun (WGS) entry which is preliminary data.</text>
</comment>
<dbReference type="EMBL" id="KZ308122">
    <property type="protein sequence ID" value="KAG8222052.1"/>
    <property type="molecule type" value="Genomic_DNA"/>
</dbReference>
<dbReference type="GO" id="GO:0016020">
    <property type="term" value="C:membrane"/>
    <property type="evidence" value="ECO:0007669"/>
    <property type="project" value="UniProtKB-SubCell"/>
</dbReference>
<keyword evidence="4 6" id="KW-1133">Transmembrane helix</keyword>
<feature type="transmembrane region" description="Helical" evidence="6">
    <location>
        <begin position="259"/>
        <end position="280"/>
    </location>
</feature>
<evidence type="ECO:0000256" key="5">
    <source>
        <dbReference type="ARBA" id="ARBA00023136"/>
    </source>
</evidence>
<accession>A0A8K0NUF7</accession>
<gene>
    <name evidence="7" type="ORF">J437_LFUL000496</name>
</gene>
<dbReference type="AlphaFoldDB" id="A0A8K0NUF7"/>
<evidence type="ECO:0008006" key="9">
    <source>
        <dbReference type="Google" id="ProtNLM"/>
    </source>
</evidence>
<dbReference type="Gene3D" id="1.10.3730.20">
    <property type="match status" value="1"/>
</dbReference>
<dbReference type="PANTHER" id="PTHR12570">
    <property type="match status" value="1"/>
</dbReference>
<feature type="transmembrane region" description="Helical" evidence="6">
    <location>
        <begin position="292"/>
        <end position="311"/>
    </location>
</feature>
<reference evidence="7" key="1">
    <citation type="submission" date="2013-04" db="EMBL/GenBank/DDBJ databases">
        <authorList>
            <person name="Qu J."/>
            <person name="Murali S.C."/>
            <person name="Bandaranaike D."/>
            <person name="Bellair M."/>
            <person name="Blankenburg K."/>
            <person name="Chao H."/>
            <person name="Dinh H."/>
            <person name="Doddapaneni H."/>
            <person name="Downs B."/>
            <person name="Dugan-Rocha S."/>
            <person name="Elkadiri S."/>
            <person name="Gnanaolivu R.D."/>
            <person name="Hernandez B."/>
            <person name="Javaid M."/>
            <person name="Jayaseelan J.C."/>
            <person name="Lee S."/>
            <person name="Li M."/>
            <person name="Ming W."/>
            <person name="Munidasa M."/>
            <person name="Muniz J."/>
            <person name="Nguyen L."/>
            <person name="Ongeri F."/>
            <person name="Osuji N."/>
            <person name="Pu L.-L."/>
            <person name="Puazo M."/>
            <person name="Qu C."/>
            <person name="Quiroz J."/>
            <person name="Raj R."/>
            <person name="Weissenberger G."/>
            <person name="Xin Y."/>
            <person name="Zou X."/>
            <person name="Han Y."/>
            <person name="Richards S."/>
            <person name="Worley K."/>
            <person name="Muzny D."/>
            <person name="Gibbs R."/>
        </authorList>
    </citation>
    <scope>NUCLEOTIDE SEQUENCE</scope>
    <source>
        <strain evidence="7">Sampled in the wild</strain>
    </source>
</reference>
<reference evidence="7" key="2">
    <citation type="submission" date="2017-10" db="EMBL/GenBank/DDBJ databases">
        <title>Ladona fulva Genome sequencing and assembly.</title>
        <authorList>
            <person name="Murali S."/>
            <person name="Richards S."/>
            <person name="Bandaranaike D."/>
            <person name="Bellair M."/>
            <person name="Blankenburg K."/>
            <person name="Chao H."/>
            <person name="Dinh H."/>
            <person name="Doddapaneni H."/>
            <person name="Dugan-Rocha S."/>
            <person name="Elkadiri S."/>
            <person name="Gnanaolivu R."/>
            <person name="Hernandez B."/>
            <person name="Skinner E."/>
            <person name="Javaid M."/>
            <person name="Lee S."/>
            <person name="Li M."/>
            <person name="Ming W."/>
            <person name="Munidasa M."/>
            <person name="Muniz J."/>
            <person name="Nguyen L."/>
            <person name="Hughes D."/>
            <person name="Osuji N."/>
            <person name="Pu L.-L."/>
            <person name="Puazo M."/>
            <person name="Qu C."/>
            <person name="Quiroz J."/>
            <person name="Raj R."/>
            <person name="Weissenberger G."/>
            <person name="Xin Y."/>
            <person name="Zou X."/>
            <person name="Han Y."/>
            <person name="Worley K."/>
            <person name="Muzny D."/>
            <person name="Gibbs R."/>
        </authorList>
    </citation>
    <scope>NUCLEOTIDE SEQUENCE</scope>
    <source>
        <strain evidence="7">Sampled in the wild</strain>
    </source>
</reference>
<feature type="transmembrane region" description="Helical" evidence="6">
    <location>
        <begin position="160"/>
        <end position="180"/>
    </location>
</feature>
<evidence type="ECO:0000256" key="6">
    <source>
        <dbReference type="SAM" id="Phobius"/>
    </source>
</evidence>
<feature type="transmembrane region" description="Helical" evidence="6">
    <location>
        <begin position="121"/>
        <end position="140"/>
    </location>
</feature>
<evidence type="ECO:0000256" key="2">
    <source>
        <dbReference type="ARBA" id="ARBA00007230"/>
    </source>
</evidence>
<evidence type="ECO:0000313" key="8">
    <source>
        <dbReference type="Proteomes" id="UP000792457"/>
    </source>
</evidence>
<evidence type="ECO:0000313" key="7">
    <source>
        <dbReference type="EMBL" id="KAG8222052.1"/>
    </source>
</evidence>
<dbReference type="Pfam" id="PF05653">
    <property type="entry name" value="Mg_trans_NIPA"/>
    <property type="match status" value="1"/>
</dbReference>
<keyword evidence="5 6" id="KW-0472">Membrane</keyword>
<protein>
    <recommendedName>
        <fullName evidence="9">Magnesium transporter NIPA2</fullName>
    </recommendedName>
</protein>
<feature type="transmembrane region" description="Helical" evidence="6">
    <location>
        <begin position="226"/>
        <end position="247"/>
    </location>
</feature>
<feature type="transmembrane region" description="Helical" evidence="6">
    <location>
        <begin position="53"/>
        <end position="73"/>
    </location>
</feature>
<proteinExistence type="inferred from homology"/>
<dbReference type="GO" id="GO:0015095">
    <property type="term" value="F:magnesium ion transmembrane transporter activity"/>
    <property type="evidence" value="ECO:0007669"/>
    <property type="project" value="InterPro"/>
</dbReference>
<organism evidence="7 8">
    <name type="scientific">Ladona fulva</name>
    <name type="common">Scarce chaser dragonfly</name>
    <name type="synonym">Libellula fulva</name>
    <dbReference type="NCBI Taxonomy" id="123851"/>
    <lineage>
        <taxon>Eukaryota</taxon>
        <taxon>Metazoa</taxon>
        <taxon>Ecdysozoa</taxon>
        <taxon>Arthropoda</taxon>
        <taxon>Hexapoda</taxon>
        <taxon>Insecta</taxon>
        <taxon>Pterygota</taxon>
        <taxon>Palaeoptera</taxon>
        <taxon>Odonata</taxon>
        <taxon>Epiprocta</taxon>
        <taxon>Anisoptera</taxon>
        <taxon>Libelluloidea</taxon>
        <taxon>Libellulidae</taxon>
        <taxon>Ladona</taxon>
    </lineage>
</organism>
<evidence type="ECO:0000256" key="4">
    <source>
        <dbReference type="ARBA" id="ARBA00022989"/>
    </source>
</evidence>
<dbReference type="InterPro" id="IPR008521">
    <property type="entry name" value="Mg_trans_NIPA"/>
</dbReference>
<comment type="similarity">
    <text evidence="2">Belongs to the NIPA family.</text>
</comment>
<keyword evidence="8" id="KW-1185">Reference proteome</keyword>
<evidence type="ECO:0000256" key="3">
    <source>
        <dbReference type="ARBA" id="ARBA00022692"/>
    </source>
</evidence>
<feature type="transmembrane region" description="Helical" evidence="6">
    <location>
        <begin position="85"/>
        <end position="109"/>
    </location>
</feature>
<dbReference type="Proteomes" id="UP000792457">
    <property type="component" value="Unassembled WGS sequence"/>
</dbReference>
<dbReference type="OrthoDB" id="6428174at2759"/>
<sequence>MSGGNSSNNLLPNSLSESSGYYIGLGLAISSSIFIGSSFIIKKRALIRLSKKGGLRAGAGGFGYLKEWIWWAGFFSMGLGEVANFAAYAFAPATLVTPLGALSVLVSAILSSYFLKENLNLLGKVGCVLCILGSTVIVLHSPKEEEVENLEVLQEYVRSAGFIAYLAIVILISLFFALYLSPRQGHSSVLVYITVCSAIGSISVMSCKGIGLAIKTTISGETSELGNWFTWALVFVLAASIAVQMNYLNKALDVFNTSVVTPVYYVLFTTLVIIASAILFHEWQHMTAEDVLGCLCGFFTVVAAIFLLNAFRDLDISFSDVRGILLPKRELLSGGSPSGISSKAFLGSQHIGSGAEDEECLIEGSVSGRRTSYGSSIIGRAGR</sequence>
<comment type="subcellular location">
    <subcellularLocation>
        <location evidence="1">Membrane</location>
        <topology evidence="1">Multi-pass membrane protein</topology>
    </subcellularLocation>
</comment>
<dbReference type="SUPFAM" id="SSF103481">
    <property type="entry name" value="Multidrug resistance efflux transporter EmrE"/>
    <property type="match status" value="1"/>
</dbReference>
<dbReference type="InterPro" id="IPR037185">
    <property type="entry name" value="EmrE-like"/>
</dbReference>
<dbReference type="PANTHER" id="PTHR12570:SF92">
    <property type="entry name" value="SPICHTHYIN, ISOFORM B"/>
    <property type="match status" value="1"/>
</dbReference>
<evidence type="ECO:0000256" key="1">
    <source>
        <dbReference type="ARBA" id="ARBA00004141"/>
    </source>
</evidence>
<feature type="transmembrane region" description="Helical" evidence="6">
    <location>
        <begin position="20"/>
        <end position="41"/>
    </location>
</feature>
<keyword evidence="3 6" id="KW-0812">Transmembrane</keyword>
<feature type="transmembrane region" description="Helical" evidence="6">
    <location>
        <begin position="189"/>
        <end position="214"/>
    </location>
</feature>
<name>A0A8K0NUF7_LADFU</name>